<evidence type="ECO:0000256" key="3">
    <source>
        <dbReference type="ARBA" id="ARBA00022771"/>
    </source>
</evidence>
<name>A0A066WGC6_TILAU</name>
<evidence type="ECO:0000313" key="7">
    <source>
        <dbReference type="EMBL" id="KDN52826.1"/>
    </source>
</evidence>
<feature type="domain" description="C2H2-type" evidence="6">
    <location>
        <begin position="33"/>
        <end position="60"/>
    </location>
</feature>
<proteinExistence type="predicted"/>
<dbReference type="EMBL" id="JMSN01000006">
    <property type="protein sequence ID" value="KDN52826.1"/>
    <property type="molecule type" value="Genomic_DNA"/>
</dbReference>
<protein>
    <submittedName>
        <fullName evidence="7">A designed zinc finger protein bound To Dna</fullName>
    </submittedName>
</protein>
<dbReference type="Gene3D" id="3.30.160.60">
    <property type="entry name" value="Classic Zinc Finger"/>
    <property type="match status" value="3"/>
</dbReference>
<dbReference type="PROSITE" id="PS50157">
    <property type="entry name" value="ZINC_FINGER_C2H2_2"/>
    <property type="match status" value="2"/>
</dbReference>
<dbReference type="FunFam" id="3.30.160.60:FF:002343">
    <property type="entry name" value="Zinc finger protein 33A"/>
    <property type="match status" value="1"/>
</dbReference>
<dbReference type="PANTHER" id="PTHR23235">
    <property type="entry name" value="KRUEPPEL-LIKE TRANSCRIPTION FACTOR"/>
    <property type="match status" value="1"/>
</dbReference>
<evidence type="ECO:0000256" key="2">
    <source>
        <dbReference type="ARBA" id="ARBA00022737"/>
    </source>
</evidence>
<sequence length="79" mass="9148">VRCPYPGCNKTFAKNRMYNLKAHLRSHSQVKPFQCLSCSRAFSRKHDLERHSRTHTGDKPYICEACGSGFPRSDALRRH</sequence>
<dbReference type="Proteomes" id="UP000027361">
    <property type="component" value="Unassembled WGS sequence"/>
</dbReference>
<dbReference type="AlphaFoldDB" id="A0A066WGC6"/>
<dbReference type="GO" id="GO:0000978">
    <property type="term" value="F:RNA polymerase II cis-regulatory region sequence-specific DNA binding"/>
    <property type="evidence" value="ECO:0007669"/>
    <property type="project" value="TreeGrafter"/>
</dbReference>
<accession>A0A066WGC6</accession>
<dbReference type="InParanoid" id="A0A066WGC6"/>
<dbReference type="OrthoDB" id="8922241at2759"/>
<evidence type="ECO:0000313" key="8">
    <source>
        <dbReference type="Proteomes" id="UP000027361"/>
    </source>
</evidence>
<organism evidence="7 8">
    <name type="scientific">Tilletiaria anomala (strain ATCC 24038 / CBS 436.72 / UBC 951)</name>
    <dbReference type="NCBI Taxonomy" id="1037660"/>
    <lineage>
        <taxon>Eukaryota</taxon>
        <taxon>Fungi</taxon>
        <taxon>Dikarya</taxon>
        <taxon>Basidiomycota</taxon>
        <taxon>Ustilaginomycotina</taxon>
        <taxon>Exobasidiomycetes</taxon>
        <taxon>Georgefischeriales</taxon>
        <taxon>Tilletiariaceae</taxon>
        <taxon>Tilletiaria</taxon>
    </lineage>
</organism>
<keyword evidence="8" id="KW-1185">Reference proteome</keyword>
<dbReference type="InterPro" id="IPR013087">
    <property type="entry name" value="Znf_C2H2_type"/>
</dbReference>
<dbReference type="SMART" id="SM00355">
    <property type="entry name" value="ZnF_C2H2"/>
    <property type="match status" value="3"/>
</dbReference>
<dbReference type="FunFam" id="3.30.160.60:FF:000100">
    <property type="entry name" value="Zinc finger 45-like"/>
    <property type="match status" value="1"/>
</dbReference>
<keyword evidence="1" id="KW-0479">Metal-binding</keyword>
<dbReference type="PROSITE" id="PS00028">
    <property type="entry name" value="ZINC_FINGER_C2H2_1"/>
    <property type="match status" value="1"/>
</dbReference>
<dbReference type="GO" id="GO:0008270">
    <property type="term" value="F:zinc ion binding"/>
    <property type="evidence" value="ECO:0007669"/>
    <property type="project" value="UniProtKB-KW"/>
</dbReference>
<feature type="non-terminal residue" evidence="7">
    <location>
        <position position="1"/>
    </location>
</feature>
<keyword evidence="4" id="KW-0862">Zinc</keyword>
<dbReference type="PANTHER" id="PTHR23235:SF120">
    <property type="entry name" value="KRUPPEL-LIKE FACTOR 15"/>
    <property type="match status" value="1"/>
</dbReference>
<dbReference type="OMA" id="PECMKER"/>
<feature type="domain" description="C2H2-type" evidence="6">
    <location>
        <begin position="61"/>
        <end position="79"/>
    </location>
</feature>
<keyword evidence="3 5" id="KW-0863">Zinc-finger</keyword>
<feature type="non-terminal residue" evidence="7">
    <location>
        <position position="79"/>
    </location>
</feature>
<gene>
    <name evidence="7" type="ORF">K437DRAFT_210342</name>
</gene>
<dbReference type="GO" id="GO:0000981">
    <property type="term" value="F:DNA-binding transcription factor activity, RNA polymerase II-specific"/>
    <property type="evidence" value="ECO:0007669"/>
    <property type="project" value="TreeGrafter"/>
</dbReference>
<evidence type="ECO:0000256" key="1">
    <source>
        <dbReference type="ARBA" id="ARBA00022723"/>
    </source>
</evidence>
<dbReference type="HOGENOM" id="CLU_002678_42_18_1"/>
<evidence type="ECO:0000259" key="6">
    <source>
        <dbReference type="PROSITE" id="PS50157"/>
    </source>
</evidence>
<dbReference type="InterPro" id="IPR036236">
    <property type="entry name" value="Znf_C2H2_sf"/>
</dbReference>
<dbReference type="SUPFAM" id="SSF57667">
    <property type="entry name" value="beta-beta-alpha zinc fingers"/>
    <property type="match status" value="1"/>
</dbReference>
<comment type="caution">
    <text evidence="7">The sequence shown here is derived from an EMBL/GenBank/DDBJ whole genome shotgun (WGS) entry which is preliminary data.</text>
</comment>
<keyword evidence="2" id="KW-0677">Repeat</keyword>
<evidence type="ECO:0000256" key="4">
    <source>
        <dbReference type="ARBA" id="ARBA00022833"/>
    </source>
</evidence>
<dbReference type="STRING" id="1037660.A0A066WGC6"/>
<reference evidence="7 8" key="1">
    <citation type="submission" date="2014-05" db="EMBL/GenBank/DDBJ databases">
        <title>Draft genome sequence of a rare smut relative, Tilletiaria anomala UBC 951.</title>
        <authorList>
            <consortium name="DOE Joint Genome Institute"/>
            <person name="Toome M."/>
            <person name="Kuo A."/>
            <person name="Henrissat B."/>
            <person name="Lipzen A."/>
            <person name="Tritt A."/>
            <person name="Yoshinaga Y."/>
            <person name="Zane M."/>
            <person name="Barry K."/>
            <person name="Grigoriev I.V."/>
            <person name="Spatafora J.W."/>
            <person name="Aimea M.C."/>
        </authorList>
    </citation>
    <scope>NUCLEOTIDE SEQUENCE [LARGE SCALE GENOMIC DNA]</scope>
    <source>
        <strain evidence="7 8">UBC 951</strain>
    </source>
</reference>
<dbReference type="GeneID" id="25262070"/>
<dbReference type="RefSeq" id="XP_013245665.1">
    <property type="nucleotide sequence ID" value="XM_013390211.1"/>
</dbReference>
<dbReference type="Pfam" id="PF00096">
    <property type="entry name" value="zf-C2H2"/>
    <property type="match status" value="1"/>
</dbReference>
<evidence type="ECO:0000256" key="5">
    <source>
        <dbReference type="PROSITE-ProRule" id="PRU00042"/>
    </source>
</evidence>